<organism evidence="2 3">
    <name type="scientific">Streptomyces yunnanensis</name>
    <dbReference type="NCBI Taxonomy" id="156453"/>
    <lineage>
        <taxon>Bacteria</taxon>
        <taxon>Bacillati</taxon>
        <taxon>Actinomycetota</taxon>
        <taxon>Actinomycetes</taxon>
        <taxon>Kitasatosporales</taxon>
        <taxon>Streptomycetaceae</taxon>
        <taxon>Streptomyces</taxon>
    </lineage>
</organism>
<evidence type="ECO:0000313" key="3">
    <source>
        <dbReference type="Proteomes" id="UP001218629"/>
    </source>
</evidence>
<accession>A0ABY8A501</accession>
<evidence type="ECO:0000256" key="1">
    <source>
        <dbReference type="SAM" id="MobiDB-lite"/>
    </source>
</evidence>
<feature type="region of interest" description="Disordered" evidence="1">
    <location>
        <begin position="259"/>
        <end position="296"/>
    </location>
</feature>
<proteinExistence type="predicted"/>
<dbReference type="EMBL" id="CP095749">
    <property type="protein sequence ID" value="WEB38777.1"/>
    <property type="molecule type" value="Genomic_DNA"/>
</dbReference>
<keyword evidence="3" id="KW-1185">Reference proteome</keyword>
<reference evidence="2 3" key="1">
    <citation type="submission" date="2022-03" db="EMBL/GenBank/DDBJ databases">
        <title>Streptomyces yunnanensis P86,complete genome.</title>
        <authorList>
            <person name="Chen S."/>
            <person name="Zhang Q."/>
        </authorList>
    </citation>
    <scope>NUCLEOTIDE SEQUENCE [LARGE SCALE GENOMIC DNA]</scope>
    <source>
        <strain evidence="2 3">P86</strain>
    </source>
</reference>
<gene>
    <name evidence="2" type="ORF">MOV08_05300</name>
</gene>
<protein>
    <recommendedName>
        <fullName evidence="4">CHAP domain-containing protein</fullName>
    </recommendedName>
</protein>
<evidence type="ECO:0008006" key="4">
    <source>
        <dbReference type="Google" id="ProtNLM"/>
    </source>
</evidence>
<dbReference type="Proteomes" id="UP001218629">
    <property type="component" value="Chromosome"/>
</dbReference>
<dbReference type="RefSeq" id="WP_275306534.1">
    <property type="nucleotide sequence ID" value="NZ_CP095749.1"/>
</dbReference>
<evidence type="ECO:0000313" key="2">
    <source>
        <dbReference type="EMBL" id="WEB38777.1"/>
    </source>
</evidence>
<name>A0ABY8A501_9ACTN</name>
<feature type="compositionally biased region" description="Pro residues" evidence="1">
    <location>
        <begin position="268"/>
        <end position="279"/>
    </location>
</feature>
<sequence>MIDKAKSYVGYREGAGNANRFSKEMGRPAESWCADFVSAVAVESGNGDVFPNSASCGVSQDWFRKRGRLSDYPAIGSQVFYGDSSSSYGPGGSHTEVVYAYDKDRVYTIGGNTNNDGSSNGNGVYLRSPSRKSAWTHSYGYPDYPEGITCADPAWKGKPNVSYFGQEASAVDIRKHSEPTPGKVTINGAVYGPGAEGDHIQYMADCLWKAGYWKGPKDAHAWGGGHTESVRAYQIAIGDADSADGVPGLKQLTRLETEHGQGLWPVQKPTPPKPDPTPKPDGNTVPKTVWLSNPSPSKVKANTWTTVDVTGKGDGTVIHSNGDCKFSSNVKLAFADVPAGATVQGRFLKFTGAGDSDGGYAVVERVATGDYSFVDFSAMGHMNAGRHLVCQVAVFGKDDQEFTISGRTAEALYWD</sequence>